<gene>
    <name evidence="4" type="ORF">N1027_00495</name>
</gene>
<dbReference type="Proteomes" id="UP001165584">
    <property type="component" value="Unassembled WGS sequence"/>
</dbReference>
<feature type="domain" description="Acyltransferase 3" evidence="2">
    <location>
        <begin position="15"/>
        <end position="345"/>
    </location>
</feature>
<proteinExistence type="predicted"/>
<keyword evidence="4" id="KW-0012">Acyltransferase</keyword>
<keyword evidence="4" id="KW-0808">Transferase</keyword>
<dbReference type="Pfam" id="PF19040">
    <property type="entry name" value="SGNH"/>
    <property type="match status" value="1"/>
</dbReference>
<feature type="transmembrane region" description="Helical" evidence="1">
    <location>
        <begin position="12"/>
        <end position="33"/>
    </location>
</feature>
<keyword evidence="1" id="KW-0812">Transmembrane</keyword>
<feature type="transmembrane region" description="Helical" evidence="1">
    <location>
        <begin position="181"/>
        <end position="202"/>
    </location>
</feature>
<feature type="transmembrane region" description="Helical" evidence="1">
    <location>
        <begin position="235"/>
        <end position="255"/>
    </location>
</feature>
<feature type="transmembrane region" description="Helical" evidence="1">
    <location>
        <begin position="331"/>
        <end position="348"/>
    </location>
</feature>
<feature type="transmembrane region" description="Helical" evidence="1">
    <location>
        <begin position="368"/>
        <end position="392"/>
    </location>
</feature>
<feature type="transmembrane region" description="Helical" evidence="1">
    <location>
        <begin position="261"/>
        <end position="281"/>
    </location>
</feature>
<protein>
    <submittedName>
        <fullName evidence="4">Acyltransferase</fullName>
    </submittedName>
</protein>
<feature type="transmembrane region" description="Helical" evidence="1">
    <location>
        <begin position="153"/>
        <end position="169"/>
    </location>
</feature>
<evidence type="ECO:0000313" key="4">
    <source>
        <dbReference type="EMBL" id="MCS5716610.1"/>
    </source>
</evidence>
<keyword evidence="5" id="KW-1185">Reference proteome</keyword>
<evidence type="ECO:0000256" key="1">
    <source>
        <dbReference type="SAM" id="Phobius"/>
    </source>
</evidence>
<feature type="transmembrane region" description="Helical" evidence="1">
    <location>
        <begin position="81"/>
        <end position="101"/>
    </location>
</feature>
<comment type="caution">
    <text evidence="4">The sequence shown here is derived from an EMBL/GenBank/DDBJ whole genome shotgun (WGS) entry which is preliminary data.</text>
</comment>
<feature type="domain" description="SGNH" evidence="3">
    <location>
        <begin position="455"/>
        <end position="677"/>
    </location>
</feature>
<dbReference type="PANTHER" id="PTHR23028">
    <property type="entry name" value="ACETYLTRANSFERASE"/>
    <property type="match status" value="1"/>
</dbReference>
<dbReference type="RefSeq" id="WP_259503858.1">
    <property type="nucleotide sequence ID" value="NZ_JANLCM010000001.1"/>
</dbReference>
<keyword evidence="1" id="KW-0472">Membrane</keyword>
<evidence type="ECO:0000259" key="3">
    <source>
        <dbReference type="Pfam" id="PF19040"/>
    </source>
</evidence>
<evidence type="ECO:0000313" key="5">
    <source>
        <dbReference type="Proteomes" id="UP001165584"/>
    </source>
</evidence>
<feature type="transmembrane region" description="Helical" evidence="1">
    <location>
        <begin position="39"/>
        <end position="60"/>
    </location>
</feature>
<keyword evidence="1" id="KW-1133">Transmembrane helix</keyword>
<dbReference type="InterPro" id="IPR043968">
    <property type="entry name" value="SGNH"/>
</dbReference>
<sequence>MVKSGGVRRAGFRGDIQALRAFAVLAVLLYHLWPTRLTGGFVGVDVFFVISGFLITGALVREAGSTGEIGLARFWARRARRLLPAALTVLLAVTVATLLWVPQNLWQQFFGEVVASTLYVENWLLAANSVDYLAANNIASPVQHFWTLSVEEQFYIAVPLLMIALLAVGRRMRGRRSARRLLLGGLLAITLASFAYSLYLTAVSAPTAYFVTTTRAWEFGAGALLVFLPAARAGIAARAAFFGGSAMLVATVVLLTAAVPFPGAVAAIPVVATVLVLWGGAANGARTRALTDFAPVQFVGGASYSMYLWHWPLIVLLPFVTAEALTTVQKFGIIAATVLLAWLSTRFIENPVRFSTRLLGGGRTSRTVFAWAAAGMAVVVVASGAGLGYAGVQAARAQEAALPVVERYADCLGAMSELNDCTGVVPADVLVPDPAQAAGDDVNSTECWSGLTDSAFNICGFGPEDAPVRIAAIGDSHNNRLLTTYQAIAAETGWRIDVAGHNGCYWTTAVQQKPSNDMVEACENWKVGLTDYLAGHPPYDAIVVTNARNGLPPIVEPGEDVGDATVAGLVAAWAPEIARGTRIIALRDNPTMRSDIVSCVTSYRTEADAHCASPATEALGARDPLMEAAATSGTQVIDLSDLYCPGGICEPVIGNVVVYADEGHLTVTFARTLQSALQSRLQAALTG</sequence>
<dbReference type="Pfam" id="PF01757">
    <property type="entry name" value="Acyl_transf_3"/>
    <property type="match status" value="1"/>
</dbReference>
<dbReference type="InterPro" id="IPR050879">
    <property type="entry name" value="Acyltransferase_3"/>
</dbReference>
<dbReference type="PANTHER" id="PTHR23028:SF53">
    <property type="entry name" value="ACYL_TRANSF_3 DOMAIN-CONTAINING PROTEIN"/>
    <property type="match status" value="1"/>
</dbReference>
<feature type="transmembrane region" description="Helical" evidence="1">
    <location>
        <begin position="293"/>
        <end position="311"/>
    </location>
</feature>
<accession>A0ABT2GMV4</accession>
<feature type="transmembrane region" description="Helical" evidence="1">
    <location>
        <begin position="208"/>
        <end position="228"/>
    </location>
</feature>
<dbReference type="EMBL" id="JANLCM010000001">
    <property type="protein sequence ID" value="MCS5716610.1"/>
    <property type="molecule type" value="Genomic_DNA"/>
</dbReference>
<evidence type="ECO:0000259" key="2">
    <source>
        <dbReference type="Pfam" id="PF01757"/>
    </source>
</evidence>
<reference evidence="4" key="1">
    <citation type="submission" date="2022-08" db="EMBL/GenBank/DDBJ databases">
        <authorList>
            <person name="Deng Y."/>
            <person name="Han X.-F."/>
            <person name="Zhang Y.-Q."/>
        </authorList>
    </citation>
    <scope>NUCLEOTIDE SEQUENCE</scope>
    <source>
        <strain evidence="4">CPCC 205763</strain>
    </source>
</reference>
<dbReference type="GO" id="GO:0016746">
    <property type="term" value="F:acyltransferase activity"/>
    <property type="evidence" value="ECO:0007669"/>
    <property type="project" value="UniProtKB-KW"/>
</dbReference>
<organism evidence="4 5">
    <name type="scientific">Herbiconiux aconitum</name>
    <dbReference type="NCBI Taxonomy" id="2970913"/>
    <lineage>
        <taxon>Bacteria</taxon>
        <taxon>Bacillati</taxon>
        <taxon>Actinomycetota</taxon>
        <taxon>Actinomycetes</taxon>
        <taxon>Micrococcales</taxon>
        <taxon>Microbacteriaceae</taxon>
        <taxon>Herbiconiux</taxon>
    </lineage>
</organism>
<dbReference type="InterPro" id="IPR002656">
    <property type="entry name" value="Acyl_transf_3_dom"/>
</dbReference>
<name>A0ABT2GMV4_9MICO</name>